<reference evidence="1" key="1">
    <citation type="submission" date="2017-11" db="EMBL/GenBank/DDBJ databases">
        <authorList>
            <person name="Kajale S.C."/>
            <person name="Sharma A."/>
        </authorList>
    </citation>
    <scope>NUCLEOTIDE SEQUENCE</scope>
    <source>
        <strain evidence="1">LS1_42</strain>
    </source>
</reference>
<dbReference type="Proteomes" id="UP000766904">
    <property type="component" value="Unassembled WGS sequence"/>
</dbReference>
<keyword evidence="2" id="KW-1185">Reference proteome</keyword>
<organism evidence="1 2">
    <name type="scientific">Natronococcus pandeyae</name>
    <dbReference type="NCBI Taxonomy" id="2055836"/>
    <lineage>
        <taxon>Archaea</taxon>
        <taxon>Methanobacteriati</taxon>
        <taxon>Methanobacteriota</taxon>
        <taxon>Stenosarchaea group</taxon>
        <taxon>Halobacteria</taxon>
        <taxon>Halobacteriales</taxon>
        <taxon>Natrialbaceae</taxon>
        <taxon>Natronococcus</taxon>
    </lineage>
</organism>
<comment type="caution">
    <text evidence="1">The sequence shown here is derived from an EMBL/GenBank/DDBJ whole genome shotgun (WGS) entry which is preliminary data.</text>
</comment>
<dbReference type="AlphaFoldDB" id="A0A8J8TPG8"/>
<evidence type="ECO:0000313" key="1">
    <source>
        <dbReference type="EMBL" id="TYL37418.1"/>
    </source>
</evidence>
<sequence>MRVETETRQQIVSHYRAHTDAYNRIWTNLETVSDQFEETGLDGKIARLKLSYVNAVISIRTPADRQDEALARLVAGDDLETAMASVNYHTQKRKYMRQSLGEVDVWEDIAVALQNGAVDRAHETALELDYIGTVKAPFILSMLGYTEKMCIDGNALRVLGLDDYPSMDDVRQYEELCRDVRAEFPTLSEELDPFHLHWVVFDWERSSTQNGDTVAGVQTQSRQITRHEAWFDAALRNVTEIESIVDSLVRE</sequence>
<gene>
    <name evidence="1" type="ORF">CV102_17570</name>
</gene>
<accession>A0A8J8TPG8</accession>
<proteinExistence type="predicted"/>
<protein>
    <submittedName>
        <fullName evidence="1">Uncharacterized protein</fullName>
    </submittedName>
</protein>
<name>A0A8J8TPG8_9EURY</name>
<evidence type="ECO:0000313" key="2">
    <source>
        <dbReference type="Proteomes" id="UP000766904"/>
    </source>
</evidence>
<dbReference type="EMBL" id="PHNJ01000010">
    <property type="protein sequence ID" value="TYL37418.1"/>
    <property type="molecule type" value="Genomic_DNA"/>
</dbReference>